<dbReference type="Pfam" id="PF01740">
    <property type="entry name" value="STAS"/>
    <property type="match status" value="1"/>
</dbReference>
<comment type="similarity">
    <text evidence="1 2">Belongs to the anti-sigma-factor antagonist family.</text>
</comment>
<protein>
    <recommendedName>
        <fullName evidence="2">Anti-sigma factor antagonist</fullName>
    </recommendedName>
</protein>
<evidence type="ECO:0000256" key="1">
    <source>
        <dbReference type="ARBA" id="ARBA00009013"/>
    </source>
</evidence>
<evidence type="ECO:0000313" key="4">
    <source>
        <dbReference type="EMBL" id="SPF79885.1"/>
    </source>
</evidence>
<feature type="domain" description="STAS" evidence="3">
    <location>
        <begin position="21"/>
        <end position="110"/>
    </location>
</feature>
<dbReference type="RefSeq" id="WP_108885715.1">
    <property type="nucleotide sequence ID" value="NZ_OMOJ01000002.1"/>
</dbReference>
<dbReference type="PANTHER" id="PTHR33495:SF2">
    <property type="entry name" value="ANTI-SIGMA FACTOR ANTAGONIST TM_1081-RELATED"/>
    <property type="match status" value="1"/>
</dbReference>
<proteinExistence type="inferred from homology"/>
<dbReference type="Gene3D" id="3.30.750.24">
    <property type="entry name" value="STAS domain"/>
    <property type="match status" value="1"/>
</dbReference>
<dbReference type="Proteomes" id="UP000244904">
    <property type="component" value="Unassembled WGS sequence"/>
</dbReference>
<organism evidence="4 5">
    <name type="scientific">Pseudoprimorskyibacter insulae</name>
    <dbReference type="NCBI Taxonomy" id="1695997"/>
    <lineage>
        <taxon>Bacteria</taxon>
        <taxon>Pseudomonadati</taxon>
        <taxon>Pseudomonadota</taxon>
        <taxon>Alphaproteobacteria</taxon>
        <taxon>Rhodobacterales</taxon>
        <taxon>Paracoccaceae</taxon>
        <taxon>Pseudoprimorskyibacter</taxon>
    </lineage>
</organism>
<evidence type="ECO:0000313" key="5">
    <source>
        <dbReference type="Proteomes" id="UP000244904"/>
    </source>
</evidence>
<evidence type="ECO:0000259" key="3">
    <source>
        <dbReference type="PROSITE" id="PS50801"/>
    </source>
</evidence>
<dbReference type="PANTHER" id="PTHR33495">
    <property type="entry name" value="ANTI-SIGMA FACTOR ANTAGONIST TM_1081-RELATED-RELATED"/>
    <property type="match status" value="1"/>
</dbReference>
<dbReference type="OrthoDB" id="9796076at2"/>
<evidence type="ECO:0000256" key="2">
    <source>
        <dbReference type="RuleBase" id="RU003749"/>
    </source>
</evidence>
<gene>
    <name evidence="4" type="primary">rsbV</name>
    <name evidence="4" type="ORF">PRI8871_01686</name>
</gene>
<name>A0A2R8AV11_9RHOB</name>
<accession>A0A2R8AV11</accession>
<dbReference type="GO" id="GO:0043856">
    <property type="term" value="F:anti-sigma factor antagonist activity"/>
    <property type="evidence" value="ECO:0007669"/>
    <property type="project" value="InterPro"/>
</dbReference>
<dbReference type="PROSITE" id="PS50801">
    <property type="entry name" value="STAS"/>
    <property type="match status" value="1"/>
</dbReference>
<dbReference type="AlphaFoldDB" id="A0A2R8AV11"/>
<sequence length="112" mass="12244">MNLTSRRVGLTNVIAVNTQRIDASVAIQFKDQMREITRSGHGRFVLDLSPVTFIDSSGLGAVVGAMKQLDAQQTLELAGMNDAVRKVFELTRMNSVFTIHPDLDIALQSRAG</sequence>
<dbReference type="NCBIfam" id="TIGR00377">
    <property type="entry name" value="ant_ant_sig"/>
    <property type="match status" value="1"/>
</dbReference>
<dbReference type="SUPFAM" id="SSF52091">
    <property type="entry name" value="SpoIIaa-like"/>
    <property type="match status" value="1"/>
</dbReference>
<reference evidence="5" key="1">
    <citation type="submission" date="2018-03" db="EMBL/GenBank/DDBJ databases">
        <authorList>
            <person name="Rodrigo-Torres L."/>
            <person name="Arahal R. D."/>
            <person name="Lucena T."/>
        </authorList>
    </citation>
    <scope>NUCLEOTIDE SEQUENCE [LARGE SCALE GENOMIC DNA]</scope>
    <source>
        <strain evidence="5">CECT 8871</strain>
    </source>
</reference>
<dbReference type="EMBL" id="OMOJ01000002">
    <property type="protein sequence ID" value="SPF79885.1"/>
    <property type="molecule type" value="Genomic_DNA"/>
</dbReference>
<dbReference type="InterPro" id="IPR002645">
    <property type="entry name" value="STAS_dom"/>
</dbReference>
<dbReference type="InterPro" id="IPR036513">
    <property type="entry name" value="STAS_dom_sf"/>
</dbReference>
<dbReference type="InterPro" id="IPR003658">
    <property type="entry name" value="Anti-sigma_ant"/>
</dbReference>
<keyword evidence="5" id="KW-1185">Reference proteome</keyword>
<dbReference type="CDD" id="cd07043">
    <property type="entry name" value="STAS_anti-anti-sigma_factors"/>
    <property type="match status" value="1"/>
</dbReference>